<dbReference type="RefSeq" id="WP_243405456.1">
    <property type="nucleotide sequence ID" value="NZ_PUGF01000016.1"/>
</dbReference>
<organism evidence="2 3">
    <name type="scientific">Solimicrobium silvestre</name>
    <dbReference type="NCBI Taxonomy" id="2099400"/>
    <lineage>
        <taxon>Bacteria</taxon>
        <taxon>Pseudomonadati</taxon>
        <taxon>Pseudomonadota</taxon>
        <taxon>Betaproteobacteria</taxon>
        <taxon>Burkholderiales</taxon>
        <taxon>Oxalobacteraceae</taxon>
        <taxon>Solimicrobium</taxon>
    </lineage>
</organism>
<feature type="signal peptide" evidence="1">
    <location>
        <begin position="1"/>
        <end position="19"/>
    </location>
</feature>
<sequence length="162" mass="17203">MNKILIALFLMLQSFYALASDQSDCAAGAGAYISGIVVSGPVFQAASSTLQGVQLSHTHVQLLSDQDGQTYDVAIDNVYAVDYVLNATTIPKSLAAIHVNDRLSTCGALYTSGGLGTHWVHNNCNVPGTAAAPNGFIKKAPTRGPVYANLERSMTYCYLWGE</sequence>
<dbReference type="EMBL" id="PUGF01000016">
    <property type="protein sequence ID" value="PRC92054.1"/>
    <property type="molecule type" value="Genomic_DNA"/>
</dbReference>
<feature type="chain" id="PRO_5015516367" evidence="1">
    <location>
        <begin position="20"/>
        <end position="162"/>
    </location>
</feature>
<dbReference type="Proteomes" id="UP000237839">
    <property type="component" value="Unassembled WGS sequence"/>
</dbReference>
<accession>A0A2S9GWG1</accession>
<evidence type="ECO:0000313" key="3">
    <source>
        <dbReference type="Proteomes" id="UP000237839"/>
    </source>
</evidence>
<name>A0A2S9GWG1_9BURK</name>
<keyword evidence="3" id="KW-1185">Reference proteome</keyword>
<reference evidence="2 3" key="1">
    <citation type="submission" date="2018-02" db="EMBL/GenBank/DDBJ databases">
        <title>Solimicrobium silvestre gen. nov., sp. nov., isolated from alpine forest soil.</title>
        <authorList>
            <person name="Margesin R."/>
            <person name="Albuquerque L."/>
            <person name="Zhang D.-C."/>
            <person name="Froufe H.J.C."/>
            <person name="Severino R."/>
            <person name="Roxo I."/>
            <person name="Egas C."/>
            <person name="Da Costa M.S."/>
        </authorList>
    </citation>
    <scope>NUCLEOTIDE SEQUENCE [LARGE SCALE GENOMIC DNA]</scope>
    <source>
        <strain evidence="2 3">S20-91</strain>
    </source>
</reference>
<evidence type="ECO:0000256" key="1">
    <source>
        <dbReference type="SAM" id="SignalP"/>
    </source>
</evidence>
<comment type="caution">
    <text evidence="2">The sequence shown here is derived from an EMBL/GenBank/DDBJ whole genome shotgun (WGS) entry which is preliminary data.</text>
</comment>
<evidence type="ECO:0000313" key="2">
    <source>
        <dbReference type="EMBL" id="PRC92054.1"/>
    </source>
</evidence>
<protein>
    <submittedName>
        <fullName evidence="2">Uncharacterized protein</fullName>
    </submittedName>
</protein>
<gene>
    <name evidence="2" type="ORF">S2091_3189</name>
</gene>
<dbReference type="AlphaFoldDB" id="A0A2S9GWG1"/>
<proteinExistence type="predicted"/>
<keyword evidence="1" id="KW-0732">Signal</keyword>